<dbReference type="Pfam" id="PF02627">
    <property type="entry name" value="CMD"/>
    <property type="match status" value="1"/>
</dbReference>
<evidence type="ECO:0000313" key="2">
    <source>
        <dbReference type="EMBL" id="QJR44261.1"/>
    </source>
</evidence>
<gene>
    <name evidence="2" type="ORF">HLA92_02335</name>
</gene>
<name>A0A6M4JIF7_9MOLU</name>
<proteinExistence type="predicted"/>
<feature type="domain" description="Carboxymuconolactone decarboxylase-like" evidence="1">
    <location>
        <begin position="12"/>
        <end position="93"/>
    </location>
</feature>
<dbReference type="Gene3D" id="1.20.1290.10">
    <property type="entry name" value="AhpD-like"/>
    <property type="match status" value="1"/>
</dbReference>
<dbReference type="SUPFAM" id="SSF69118">
    <property type="entry name" value="AhpD-like"/>
    <property type="match status" value="1"/>
</dbReference>
<dbReference type="NCBIfam" id="TIGR00778">
    <property type="entry name" value="ahpD_dom"/>
    <property type="match status" value="1"/>
</dbReference>
<dbReference type="KEGG" id="mmio:HLA92_02335"/>
<dbReference type="InterPro" id="IPR029032">
    <property type="entry name" value="AhpD-like"/>
</dbReference>
<sequence length="145" mass="16700">MKKRIVISEQDPEVLNGLRQMTEHLKAKNLDPILVELIKMRSSQINQCALCLETHCQYALEAGETQERIFSLPAWRESVLFTEKERIVIKMTEEITNISKDGLTDETYEELAKYFNDDEIVSLIMTAISINTWNRVAIVAKLGKK</sequence>
<evidence type="ECO:0000259" key="1">
    <source>
        <dbReference type="Pfam" id="PF02627"/>
    </source>
</evidence>
<dbReference type="AlphaFoldDB" id="A0A6M4JIF7"/>
<dbReference type="InterPro" id="IPR004675">
    <property type="entry name" value="AhpD_core"/>
</dbReference>
<evidence type="ECO:0000313" key="3">
    <source>
        <dbReference type="Proteomes" id="UP000502118"/>
    </source>
</evidence>
<dbReference type="RefSeq" id="WP_171113153.1">
    <property type="nucleotide sequence ID" value="NZ_CP053097.1"/>
</dbReference>
<dbReference type="EMBL" id="CP053097">
    <property type="protein sequence ID" value="QJR44261.1"/>
    <property type="molecule type" value="Genomic_DNA"/>
</dbReference>
<dbReference type="InterPro" id="IPR003779">
    <property type="entry name" value="CMD-like"/>
</dbReference>
<keyword evidence="3" id="KW-1185">Reference proteome</keyword>
<accession>A0A6M4JIF7</accession>
<dbReference type="GO" id="GO:0051920">
    <property type="term" value="F:peroxiredoxin activity"/>
    <property type="evidence" value="ECO:0007669"/>
    <property type="project" value="InterPro"/>
</dbReference>
<organism evidence="2 3">
    <name type="scientific">Mycoplasma miroungirhinis</name>
    <dbReference type="NCBI Taxonomy" id="754516"/>
    <lineage>
        <taxon>Bacteria</taxon>
        <taxon>Bacillati</taxon>
        <taxon>Mycoplasmatota</taxon>
        <taxon>Mollicutes</taxon>
        <taxon>Mycoplasmataceae</taxon>
        <taxon>Mycoplasma</taxon>
    </lineage>
</organism>
<dbReference type="PANTHER" id="PTHR34846">
    <property type="entry name" value="4-CARBOXYMUCONOLACTONE DECARBOXYLASE FAMILY PROTEIN (AFU_ORTHOLOGUE AFUA_6G11590)"/>
    <property type="match status" value="1"/>
</dbReference>
<protein>
    <submittedName>
        <fullName evidence="2">Carboxymuconolactone decarboxylase family protein</fullName>
    </submittedName>
</protein>
<reference evidence="2 3" key="1">
    <citation type="submission" date="2020-05" db="EMBL/GenBank/DDBJ databases">
        <title>Novel Mycoplasma species detected in Mirounga angustirostris (northern elephant seal) from the USA.</title>
        <authorList>
            <person name="Volokhov D.V."/>
        </authorList>
    </citation>
    <scope>NUCLEOTIDE SEQUENCE [LARGE SCALE GENOMIC DNA]</scope>
    <source>
        <strain evidence="2 3">Mirounga ES2806-NAS</strain>
    </source>
</reference>
<dbReference type="Proteomes" id="UP000502118">
    <property type="component" value="Chromosome"/>
</dbReference>
<dbReference type="PANTHER" id="PTHR34846:SF10">
    <property type="entry name" value="CYTOPLASMIC PROTEIN"/>
    <property type="match status" value="1"/>
</dbReference>